<dbReference type="Proteomes" id="UP000284706">
    <property type="component" value="Unassembled WGS sequence"/>
</dbReference>
<feature type="region of interest" description="Disordered" evidence="1">
    <location>
        <begin position="1"/>
        <end position="35"/>
    </location>
</feature>
<protein>
    <recommendedName>
        <fullName evidence="4">Ricin B lectin domain-containing protein</fullName>
    </recommendedName>
</protein>
<feature type="compositionally biased region" description="Low complexity" evidence="1">
    <location>
        <begin position="25"/>
        <end position="35"/>
    </location>
</feature>
<dbReference type="SUPFAM" id="SSF50370">
    <property type="entry name" value="Ricin B-like lectins"/>
    <property type="match status" value="1"/>
</dbReference>
<organism evidence="2 3">
    <name type="scientific">Gymnopilus dilepis</name>
    <dbReference type="NCBI Taxonomy" id="231916"/>
    <lineage>
        <taxon>Eukaryota</taxon>
        <taxon>Fungi</taxon>
        <taxon>Dikarya</taxon>
        <taxon>Basidiomycota</taxon>
        <taxon>Agaricomycotina</taxon>
        <taxon>Agaricomycetes</taxon>
        <taxon>Agaricomycetidae</taxon>
        <taxon>Agaricales</taxon>
        <taxon>Agaricineae</taxon>
        <taxon>Hymenogastraceae</taxon>
        <taxon>Gymnopilus</taxon>
    </lineage>
</organism>
<evidence type="ECO:0000313" key="2">
    <source>
        <dbReference type="EMBL" id="PPQ73198.1"/>
    </source>
</evidence>
<dbReference type="Gene3D" id="2.80.10.50">
    <property type="match status" value="1"/>
</dbReference>
<evidence type="ECO:0008006" key="4">
    <source>
        <dbReference type="Google" id="ProtNLM"/>
    </source>
</evidence>
<gene>
    <name evidence="2" type="ORF">CVT26_014803</name>
</gene>
<dbReference type="AlphaFoldDB" id="A0A409W414"/>
<dbReference type="EMBL" id="NHYE01005418">
    <property type="protein sequence ID" value="PPQ73198.1"/>
    <property type="molecule type" value="Genomic_DNA"/>
</dbReference>
<feature type="compositionally biased region" description="Polar residues" evidence="1">
    <location>
        <begin position="239"/>
        <end position="259"/>
    </location>
</feature>
<comment type="caution">
    <text evidence="2">The sequence shown here is derived from an EMBL/GenBank/DDBJ whole genome shotgun (WGS) entry which is preliminary data.</text>
</comment>
<feature type="compositionally biased region" description="Gly residues" evidence="1">
    <location>
        <begin position="13"/>
        <end position="24"/>
    </location>
</feature>
<dbReference type="InterPro" id="IPR035992">
    <property type="entry name" value="Ricin_B-like_lectins"/>
</dbReference>
<reference evidence="2 3" key="1">
    <citation type="journal article" date="2018" name="Evol. Lett.">
        <title>Horizontal gene cluster transfer increased hallucinogenic mushroom diversity.</title>
        <authorList>
            <person name="Reynolds H.T."/>
            <person name="Vijayakumar V."/>
            <person name="Gluck-Thaler E."/>
            <person name="Korotkin H.B."/>
            <person name="Matheny P.B."/>
            <person name="Slot J.C."/>
        </authorList>
    </citation>
    <scope>NUCLEOTIDE SEQUENCE [LARGE SCALE GENOMIC DNA]</scope>
    <source>
        <strain evidence="2 3">SRW20</strain>
    </source>
</reference>
<proteinExistence type="predicted"/>
<accession>A0A409W414</accession>
<evidence type="ECO:0000313" key="3">
    <source>
        <dbReference type="Proteomes" id="UP000284706"/>
    </source>
</evidence>
<dbReference type="InParanoid" id="A0A409W414"/>
<evidence type="ECO:0000256" key="1">
    <source>
        <dbReference type="SAM" id="MobiDB-lite"/>
    </source>
</evidence>
<dbReference type="OrthoDB" id="3064814at2759"/>
<sequence length="350" mass="37306">MHQDWNSSQIASGAGGAGGRGGDIGSHNSTSNSNNVNNTTINFYGPQFIVNSEGRALDLAASDKVISYPFHGGSNQRWTLADDGSGRFALKSEYNDSFVGVTDTKDGPTLIPTRNPFYWTVSAKDGSYKLVAPDIGVALGLGDSASLLPPTDKRTDVFVLEDTPENREAILKGQIKPIASPTEVLNHASKTNSVINLNITINDFSGSAAGNLVAAFNQIKDFLTSDGAKNLVVFLGQPQQGNSPAGSSNNNESMPNSAPNKVAADSWNRFRIDSNYTLILGNGHNGDWDHVYVATSGVGYYGRLEDAEGPFHRSRVRNLANLTHVKEIELRSVGPIFASSPAGLSFTKLS</sequence>
<feature type="region of interest" description="Disordered" evidence="1">
    <location>
        <begin position="239"/>
        <end position="261"/>
    </location>
</feature>
<name>A0A409W414_9AGAR</name>
<keyword evidence="3" id="KW-1185">Reference proteome</keyword>